<dbReference type="AlphaFoldDB" id="A0A0F9J9V9"/>
<protein>
    <submittedName>
        <fullName evidence="1">Uncharacterized protein</fullName>
    </submittedName>
</protein>
<accession>A0A0F9J9V9</accession>
<evidence type="ECO:0000313" key="1">
    <source>
        <dbReference type="EMBL" id="KKM66589.1"/>
    </source>
</evidence>
<comment type="caution">
    <text evidence="1">The sequence shown here is derived from an EMBL/GenBank/DDBJ whole genome shotgun (WGS) entry which is preliminary data.</text>
</comment>
<name>A0A0F9J9V9_9ZZZZ</name>
<feature type="non-terminal residue" evidence="1">
    <location>
        <position position="26"/>
    </location>
</feature>
<gene>
    <name evidence="1" type="ORF">LCGC14_1479610</name>
</gene>
<proteinExistence type="predicted"/>
<reference evidence="1" key="1">
    <citation type="journal article" date="2015" name="Nature">
        <title>Complex archaea that bridge the gap between prokaryotes and eukaryotes.</title>
        <authorList>
            <person name="Spang A."/>
            <person name="Saw J.H."/>
            <person name="Jorgensen S.L."/>
            <person name="Zaremba-Niedzwiedzka K."/>
            <person name="Martijn J."/>
            <person name="Lind A.E."/>
            <person name="van Eijk R."/>
            <person name="Schleper C."/>
            <person name="Guy L."/>
            <person name="Ettema T.J."/>
        </authorList>
    </citation>
    <scope>NUCLEOTIDE SEQUENCE</scope>
</reference>
<sequence>MGTGSWLTGRAGAIAASTGRCSSPSL</sequence>
<organism evidence="1">
    <name type="scientific">marine sediment metagenome</name>
    <dbReference type="NCBI Taxonomy" id="412755"/>
    <lineage>
        <taxon>unclassified sequences</taxon>
        <taxon>metagenomes</taxon>
        <taxon>ecological metagenomes</taxon>
    </lineage>
</organism>
<dbReference type="EMBL" id="LAZR01010498">
    <property type="protein sequence ID" value="KKM66589.1"/>
    <property type="molecule type" value="Genomic_DNA"/>
</dbReference>